<keyword evidence="5" id="KW-1185">Reference proteome</keyword>
<dbReference type="InterPro" id="IPR036388">
    <property type="entry name" value="WH-like_DNA-bd_sf"/>
</dbReference>
<dbReference type="InterPro" id="IPR043129">
    <property type="entry name" value="ATPase_NBD"/>
</dbReference>
<dbReference type="PANTHER" id="PTHR18964:SF149">
    <property type="entry name" value="BIFUNCTIONAL UDP-N-ACETYLGLUCOSAMINE 2-EPIMERASE_N-ACETYLMANNOSAMINE KINASE"/>
    <property type="match status" value="1"/>
</dbReference>
<gene>
    <name evidence="4" type="ORF">ACFFJ8_33310</name>
</gene>
<dbReference type="InterPro" id="IPR036390">
    <property type="entry name" value="WH_DNA-bd_sf"/>
</dbReference>
<evidence type="ECO:0000256" key="3">
    <source>
        <dbReference type="ARBA" id="ARBA00022629"/>
    </source>
</evidence>
<evidence type="ECO:0000256" key="1">
    <source>
        <dbReference type="ARBA" id="ARBA00002486"/>
    </source>
</evidence>
<dbReference type="Gene3D" id="3.30.420.40">
    <property type="match status" value="2"/>
</dbReference>
<comment type="function">
    <text evidence="1">Transcriptional repressor of xylose-utilizing enzymes.</text>
</comment>
<accession>A0ABV6JK06</accession>
<evidence type="ECO:0000313" key="5">
    <source>
        <dbReference type="Proteomes" id="UP001589818"/>
    </source>
</evidence>
<dbReference type="InterPro" id="IPR000600">
    <property type="entry name" value="ROK"/>
</dbReference>
<dbReference type="RefSeq" id="WP_204816910.1">
    <property type="nucleotide sequence ID" value="NZ_JANHOF010000002.1"/>
</dbReference>
<dbReference type="EMBL" id="JBHLVF010000047">
    <property type="protein sequence ID" value="MFC0396244.1"/>
    <property type="molecule type" value="Genomic_DNA"/>
</dbReference>
<dbReference type="PANTHER" id="PTHR18964">
    <property type="entry name" value="ROK (REPRESSOR, ORF, KINASE) FAMILY"/>
    <property type="match status" value="1"/>
</dbReference>
<sequence>MEKRTKSIPTPKRLLYDRIAEQGIVSKAELLSAFSMTSSTLTRVLDEMLSEQLLLESGLGHSSGGRRPILYQINPTYGYIFGLEISRLYSSLGLFDMQMNPRSFTRWQMDEAMTPDLFIDHVNSNMKAFLRDHHIDREQVLGVGIGAVGPLNRDKGIIMKPLHFPANGWTDLPICELMEARTGFNAYLENGANTALIGEQWAHRQENVQHMLYVHAGAGLRSAMMSQGQIVHGTVDMEGSIGQMIIQTDGPRLQDYGNYGALEAYASVQALEKQARSQLKRGRADLPDYLQVPPEHLNFGLLVKALAQDDPFARELFIQSATYFGIGLANLINVFHPEKIIIGGALINHDIYYQTAIEVAQKNTYYASEYHPVFSKGELKEDAVATGAAIMVWKGLNL</sequence>
<dbReference type="Gene3D" id="1.10.10.10">
    <property type="entry name" value="Winged helix-like DNA-binding domain superfamily/Winged helix DNA-binding domain"/>
    <property type="match status" value="1"/>
</dbReference>
<evidence type="ECO:0000313" key="4">
    <source>
        <dbReference type="EMBL" id="MFC0396244.1"/>
    </source>
</evidence>
<comment type="similarity">
    <text evidence="2">Belongs to the ROK (NagC/XylR) family.</text>
</comment>
<keyword evidence="3" id="KW-0119">Carbohydrate metabolism</keyword>
<comment type="caution">
    <text evidence="4">The sequence shown here is derived from an EMBL/GenBank/DDBJ whole genome shotgun (WGS) entry which is preliminary data.</text>
</comment>
<dbReference type="Pfam" id="PF00480">
    <property type="entry name" value="ROK"/>
    <property type="match status" value="1"/>
</dbReference>
<dbReference type="Proteomes" id="UP001589818">
    <property type="component" value="Unassembled WGS sequence"/>
</dbReference>
<organism evidence="4 5">
    <name type="scientific">Paenibacillus mendelii</name>
    <dbReference type="NCBI Taxonomy" id="206163"/>
    <lineage>
        <taxon>Bacteria</taxon>
        <taxon>Bacillati</taxon>
        <taxon>Bacillota</taxon>
        <taxon>Bacilli</taxon>
        <taxon>Bacillales</taxon>
        <taxon>Paenibacillaceae</taxon>
        <taxon>Paenibacillus</taxon>
    </lineage>
</organism>
<protein>
    <submittedName>
        <fullName evidence="4">ROK family protein</fullName>
    </submittedName>
</protein>
<keyword evidence="3" id="KW-0859">Xylose metabolism</keyword>
<proteinExistence type="inferred from homology"/>
<name>A0ABV6JK06_9BACL</name>
<reference evidence="4 5" key="1">
    <citation type="submission" date="2024-09" db="EMBL/GenBank/DDBJ databases">
        <authorList>
            <person name="Sun Q."/>
            <person name="Mori K."/>
        </authorList>
    </citation>
    <scope>NUCLEOTIDE SEQUENCE [LARGE SCALE GENOMIC DNA]</scope>
    <source>
        <strain evidence="4 5">CCM 4839</strain>
    </source>
</reference>
<dbReference type="SUPFAM" id="SSF53067">
    <property type="entry name" value="Actin-like ATPase domain"/>
    <property type="match status" value="1"/>
</dbReference>
<dbReference type="SUPFAM" id="SSF46785">
    <property type="entry name" value="Winged helix' DNA-binding domain"/>
    <property type="match status" value="1"/>
</dbReference>
<evidence type="ECO:0000256" key="2">
    <source>
        <dbReference type="ARBA" id="ARBA00006479"/>
    </source>
</evidence>